<feature type="non-terminal residue" evidence="2">
    <location>
        <position position="190"/>
    </location>
</feature>
<dbReference type="AlphaFoldDB" id="A0A6J4S8B1"/>
<evidence type="ECO:0000313" key="2">
    <source>
        <dbReference type="EMBL" id="CAA9487772.1"/>
    </source>
</evidence>
<name>A0A6J4S8B1_9ACTN</name>
<evidence type="ECO:0000256" key="1">
    <source>
        <dbReference type="SAM" id="MobiDB-lite"/>
    </source>
</evidence>
<feature type="region of interest" description="Disordered" evidence="1">
    <location>
        <begin position="1"/>
        <end position="190"/>
    </location>
</feature>
<feature type="compositionally biased region" description="Low complexity" evidence="1">
    <location>
        <begin position="97"/>
        <end position="106"/>
    </location>
</feature>
<feature type="compositionally biased region" description="Basic residues" evidence="1">
    <location>
        <begin position="107"/>
        <end position="120"/>
    </location>
</feature>
<gene>
    <name evidence="2" type="ORF">AVDCRST_MAG85-1044</name>
</gene>
<reference evidence="2" key="1">
    <citation type="submission" date="2020-02" db="EMBL/GenBank/DDBJ databases">
        <authorList>
            <person name="Meier V. D."/>
        </authorList>
    </citation>
    <scope>NUCLEOTIDE SEQUENCE</scope>
    <source>
        <strain evidence="2">AVDCRST_MAG85</strain>
    </source>
</reference>
<accession>A0A6J4S8B1</accession>
<feature type="compositionally biased region" description="Basic and acidic residues" evidence="1">
    <location>
        <begin position="39"/>
        <end position="62"/>
    </location>
</feature>
<organism evidence="2">
    <name type="scientific">uncultured Solirubrobacteraceae bacterium</name>
    <dbReference type="NCBI Taxonomy" id="1162706"/>
    <lineage>
        <taxon>Bacteria</taxon>
        <taxon>Bacillati</taxon>
        <taxon>Actinomycetota</taxon>
        <taxon>Thermoleophilia</taxon>
        <taxon>Solirubrobacterales</taxon>
        <taxon>Solirubrobacteraceae</taxon>
        <taxon>environmental samples</taxon>
    </lineage>
</organism>
<feature type="non-terminal residue" evidence="2">
    <location>
        <position position="1"/>
    </location>
</feature>
<sequence length="190" mass="20782">EALAPALGGTSRPAGGPGPLRAPRPELVLPLAAGGHGRPARERDPLARLVRDADPARDDRNGAGHRLLHRRVPGGGTADRLQRAHVLVRPDRDARRAAATARVAAAPRRRRGPRRRRRRAVGLPGSLRGRGDRRRRLDLRPRRADRQPRGARADRGGPARPRRQPAQAPAAYRRTAERPGRRVGRSVQSV</sequence>
<feature type="compositionally biased region" description="Basic and acidic residues" evidence="1">
    <location>
        <begin position="138"/>
        <end position="157"/>
    </location>
</feature>
<dbReference type="EMBL" id="CADCVT010000117">
    <property type="protein sequence ID" value="CAA9487772.1"/>
    <property type="molecule type" value="Genomic_DNA"/>
</dbReference>
<proteinExistence type="predicted"/>
<protein>
    <submittedName>
        <fullName evidence="2">Uncharacterized protein</fullName>
    </submittedName>
</protein>
<feature type="compositionally biased region" description="Low complexity" evidence="1">
    <location>
        <begin position="158"/>
        <end position="173"/>
    </location>
</feature>